<evidence type="ECO:0000313" key="4">
    <source>
        <dbReference type="Proteomes" id="UP000006053"/>
    </source>
</evidence>
<dbReference type="STRING" id="756499.Desde_3942"/>
<sequence>MTTIDALGQVCPIPVIRAKKALEELGEEGGVVILLVDNDISRQNLQKMAAGMGYQSEYQEKENGVIEVTIVAGEGCAVEGSGTAVDSGLVVAIGRDTMGEGSEELGRILLKSFIYSLTELTPPPTHLLFFNSGAYLTGSDSNSIEDLKAMADKGTIIQTCGTCTNYYGITEKLAVGEIANMYSIVTTMAEAKRLINI</sequence>
<dbReference type="EMBL" id="CP003348">
    <property type="protein sequence ID" value="AFM02209.1"/>
    <property type="molecule type" value="Genomic_DNA"/>
</dbReference>
<reference evidence="4" key="1">
    <citation type="submission" date="2012-06" db="EMBL/GenBank/DDBJ databases">
        <title>Complete sequence of Desulfitobacterium dehalogenans ATCC 51507.</title>
        <authorList>
            <person name="Lucas S."/>
            <person name="Han J."/>
            <person name="Lapidus A."/>
            <person name="Cheng J.-F."/>
            <person name="Goodwin L."/>
            <person name="Pitluck S."/>
            <person name="Peters L."/>
            <person name="Ovchinnikova G."/>
            <person name="Teshima H."/>
            <person name="Detter J.C."/>
            <person name="Han C."/>
            <person name="Tapia R."/>
            <person name="Land M."/>
            <person name="Hauser L."/>
            <person name="Kyrpides N."/>
            <person name="Ivanova N."/>
            <person name="Pagani I."/>
            <person name="Kruse T."/>
            <person name="de Vos W.M."/>
            <person name="Smidt H."/>
            <person name="Woyke T."/>
        </authorList>
    </citation>
    <scope>NUCLEOTIDE SEQUENCE [LARGE SCALE GENOMIC DNA]</scope>
    <source>
        <strain evidence="4">ATCC 51507 / DSM 9161 / JW/IU-DC1</strain>
    </source>
</reference>
<dbReference type="PANTHER" id="PTHR33279:SF6">
    <property type="entry name" value="SULFUR CARRIER PROTEIN YEDF-RELATED"/>
    <property type="match status" value="1"/>
</dbReference>
<keyword evidence="4" id="KW-1185">Reference proteome</keyword>
<dbReference type="SUPFAM" id="SSF75169">
    <property type="entry name" value="DsrEFH-like"/>
    <property type="match status" value="1"/>
</dbReference>
<dbReference type="NCBIfam" id="TIGR03527">
    <property type="entry name" value="selenium_YedF"/>
    <property type="match status" value="1"/>
</dbReference>
<gene>
    <name evidence="3" type="ordered locus">Desde_3942</name>
</gene>
<proteinExistence type="inferred from homology"/>
<protein>
    <submittedName>
        <fullName evidence="3">Selenium metabolism protein YedF</fullName>
    </submittedName>
</protein>
<dbReference type="InterPro" id="IPR036868">
    <property type="entry name" value="TusA-like_sf"/>
</dbReference>
<dbReference type="RefSeq" id="WP_014795681.1">
    <property type="nucleotide sequence ID" value="NC_018017.1"/>
</dbReference>
<dbReference type="PANTHER" id="PTHR33279">
    <property type="entry name" value="SULFUR CARRIER PROTEIN YEDF-RELATED"/>
    <property type="match status" value="1"/>
</dbReference>
<reference evidence="3 4" key="2">
    <citation type="journal article" date="2015" name="J. Bacteriol.">
        <title>Genomic, proteomic, and biochemical analysis of the organohalide respiratory pathway in Desulfitobacterium dehalogenans.</title>
        <authorList>
            <person name="Kruse T."/>
            <person name="van de Pas B.A."/>
            <person name="Atteia A."/>
            <person name="Krab K."/>
            <person name="Hagen W.R."/>
            <person name="Goodwin L."/>
            <person name="Chain P."/>
            <person name="Boeren S."/>
            <person name="Maphosa F."/>
            <person name="Schraa G."/>
            <person name="de Vos W.M."/>
            <person name="van der Oost J."/>
            <person name="Smidt H."/>
            <person name="Stams A.J."/>
        </authorList>
    </citation>
    <scope>NUCLEOTIDE SEQUENCE [LARGE SCALE GENOMIC DNA]</scope>
    <source>
        <strain evidence="4">ATCC 51507 / DSM 9161 / JW/IU-DC1</strain>
    </source>
</reference>
<dbReference type="Proteomes" id="UP000006053">
    <property type="component" value="Chromosome"/>
</dbReference>
<feature type="domain" description="UPF0033" evidence="2">
    <location>
        <begin position="3"/>
        <end position="70"/>
    </location>
</feature>
<comment type="similarity">
    <text evidence="1">Belongs to the sulfur carrier protein TusA family.</text>
</comment>
<dbReference type="InterPro" id="IPR019870">
    <property type="entry name" value="Se_metab_YedF"/>
</dbReference>
<dbReference type="InterPro" id="IPR027396">
    <property type="entry name" value="DsrEFH-like"/>
</dbReference>
<dbReference type="SUPFAM" id="SSF64307">
    <property type="entry name" value="SirA-like"/>
    <property type="match status" value="1"/>
</dbReference>
<dbReference type="Gene3D" id="3.30.110.40">
    <property type="entry name" value="TusA-like domain"/>
    <property type="match status" value="1"/>
</dbReference>
<dbReference type="InterPro" id="IPR001455">
    <property type="entry name" value="TusA-like"/>
</dbReference>
<dbReference type="KEGG" id="ddh:Desde_3942"/>
<dbReference type="Pfam" id="PF01206">
    <property type="entry name" value="TusA"/>
    <property type="match status" value="1"/>
</dbReference>
<dbReference type="CDD" id="cd03421">
    <property type="entry name" value="SirA_like_N"/>
    <property type="match status" value="1"/>
</dbReference>
<dbReference type="OrthoDB" id="9801500at2"/>
<organism evidence="3 4">
    <name type="scientific">Desulfitobacterium dehalogenans (strain ATCC 51507 / DSM 9161 / JW/IU-DC1)</name>
    <dbReference type="NCBI Taxonomy" id="756499"/>
    <lineage>
        <taxon>Bacteria</taxon>
        <taxon>Bacillati</taxon>
        <taxon>Bacillota</taxon>
        <taxon>Clostridia</taxon>
        <taxon>Eubacteriales</taxon>
        <taxon>Desulfitobacteriaceae</taxon>
        <taxon>Desulfitobacterium</taxon>
    </lineage>
</organism>
<dbReference type="eggNOG" id="COG0425">
    <property type="taxonomic scope" value="Bacteria"/>
</dbReference>
<evidence type="ECO:0000256" key="1">
    <source>
        <dbReference type="ARBA" id="ARBA00008984"/>
    </source>
</evidence>
<name>I4AE24_DESDJ</name>
<dbReference type="AlphaFoldDB" id="I4AE24"/>
<evidence type="ECO:0000259" key="2">
    <source>
        <dbReference type="Pfam" id="PF01206"/>
    </source>
</evidence>
<dbReference type="HOGENOM" id="CLU_097491_0_0_9"/>
<evidence type="ECO:0000313" key="3">
    <source>
        <dbReference type="EMBL" id="AFM02209.1"/>
    </source>
</evidence>
<accession>I4AE24</accession>